<evidence type="ECO:0000313" key="2">
    <source>
        <dbReference type="EMBL" id="MFM9651430.1"/>
    </source>
</evidence>
<feature type="region of interest" description="Disordered" evidence="1">
    <location>
        <begin position="1"/>
        <end position="26"/>
    </location>
</feature>
<name>A0ABW9ISH3_STRGJ</name>
<organism evidence="2 3">
    <name type="scientific">Streptomyces galilaeus</name>
    <dbReference type="NCBI Taxonomy" id="33899"/>
    <lineage>
        <taxon>Bacteria</taxon>
        <taxon>Bacillati</taxon>
        <taxon>Actinomycetota</taxon>
        <taxon>Actinomycetes</taxon>
        <taxon>Kitasatosporales</taxon>
        <taxon>Streptomycetaceae</taxon>
        <taxon>Streptomyces</taxon>
    </lineage>
</organism>
<gene>
    <name evidence="2" type="ORF">ACKI1S_35415</name>
</gene>
<keyword evidence="3" id="KW-1185">Reference proteome</keyword>
<evidence type="ECO:0000256" key="1">
    <source>
        <dbReference type="SAM" id="MobiDB-lite"/>
    </source>
</evidence>
<dbReference type="GeneID" id="301204810"/>
<dbReference type="EMBL" id="JBJVNE010000021">
    <property type="protein sequence ID" value="MFM9651430.1"/>
    <property type="molecule type" value="Genomic_DNA"/>
</dbReference>
<comment type="caution">
    <text evidence="2">The sequence shown here is derived from an EMBL/GenBank/DDBJ whole genome shotgun (WGS) entry which is preliminary data.</text>
</comment>
<protein>
    <submittedName>
        <fullName evidence="2">Uncharacterized protein</fullName>
    </submittedName>
</protein>
<sequence length="209" mass="22733">MSYFSSTLGMEPGGDRQDPARPARAEPGRWPKLEAALAAVNRDLTATLPGQDALVLMNVPSWEPEPRTAVAGDQGRVTEDQVYVGMPDGRWHGNAVNVCDLEEGDPREPQDAMTVLSVVAEAAQETVMELRRQAWPICWVHKIGLHQRPAGTTADWCGEETDPGGPPVWWCRGGGECHDVSVVGELAATLPGKQRRALRRGERERGGHA</sequence>
<dbReference type="Proteomes" id="UP001631993">
    <property type="component" value="Unassembled WGS sequence"/>
</dbReference>
<feature type="compositionally biased region" description="Basic and acidic residues" evidence="1">
    <location>
        <begin position="13"/>
        <end position="26"/>
    </location>
</feature>
<reference evidence="2 3" key="1">
    <citation type="submission" date="2024-12" db="EMBL/GenBank/DDBJ databases">
        <title>Forecasting of Potato common scab and diversities of Pathogenic streptomyces spp. in china.</title>
        <authorList>
            <person name="Handique U."/>
            <person name="Wu J."/>
        </authorList>
    </citation>
    <scope>NUCLEOTIDE SEQUENCE [LARGE SCALE GENOMIC DNA]</scope>
    <source>
        <strain evidence="2 3">ZRIMU1585</strain>
    </source>
</reference>
<dbReference type="RefSeq" id="WP_229894543.1">
    <property type="nucleotide sequence ID" value="NZ_BMVS01000008.1"/>
</dbReference>
<accession>A0ABW9ISH3</accession>
<proteinExistence type="predicted"/>
<evidence type="ECO:0000313" key="3">
    <source>
        <dbReference type="Proteomes" id="UP001631993"/>
    </source>
</evidence>